<dbReference type="SUPFAM" id="SSF57667">
    <property type="entry name" value="beta-beta-alpha zinc fingers"/>
    <property type="match status" value="1"/>
</dbReference>
<accession>A0A8J2PPC8</accession>
<dbReference type="GO" id="GO:0005634">
    <property type="term" value="C:nucleus"/>
    <property type="evidence" value="ECO:0007669"/>
    <property type="project" value="UniProtKB-SubCell"/>
</dbReference>
<comment type="subcellular location">
    <subcellularLocation>
        <location evidence="1">Nucleus</location>
    </subcellularLocation>
</comment>
<evidence type="ECO:0000256" key="9">
    <source>
        <dbReference type="ARBA" id="ARBA00023242"/>
    </source>
</evidence>
<reference evidence="13" key="1">
    <citation type="submission" date="2021-09" db="EMBL/GenBank/DDBJ databases">
        <authorList>
            <consortium name="Pathogen Informatics"/>
        </authorList>
    </citation>
    <scope>NUCLEOTIDE SEQUENCE</scope>
</reference>
<dbReference type="InterPro" id="IPR036236">
    <property type="entry name" value="Znf_C2H2_sf"/>
</dbReference>
<evidence type="ECO:0000313" key="14">
    <source>
        <dbReference type="Proteomes" id="UP000746747"/>
    </source>
</evidence>
<keyword evidence="2" id="KW-0479">Metal-binding</keyword>
<keyword evidence="3" id="KW-0677">Repeat</keyword>
<evidence type="ECO:0000256" key="8">
    <source>
        <dbReference type="ARBA" id="ARBA00023163"/>
    </source>
</evidence>
<dbReference type="Gene3D" id="3.30.160.60">
    <property type="entry name" value="Classic Zinc Finger"/>
    <property type="match status" value="1"/>
</dbReference>
<gene>
    <name evidence="13" type="ORF">CJOHNSTONI_LOCUS175</name>
</gene>
<dbReference type="GO" id="GO:0003677">
    <property type="term" value="F:DNA binding"/>
    <property type="evidence" value="ECO:0007669"/>
    <property type="project" value="UniProtKB-KW"/>
</dbReference>
<dbReference type="FunFam" id="3.30.160.60:FF:000325">
    <property type="entry name" value="ZFP90 zinc finger protein"/>
    <property type="match status" value="1"/>
</dbReference>
<keyword evidence="7" id="KW-0238">DNA-binding</keyword>
<feature type="domain" description="C2H2-type" evidence="12">
    <location>
        <begin position="53"/>
        <end position="80"/>
    </location>
</feature>
<keyword evidence="8" id="KW-0804">Transcription</keyword>
<evidence type="ECO:0000256" key="5">
    <source>
        <dbReference type="ARBA" id="ARBA00022833"/>
    </source>
</evidence>
<evidence type="ECO:0000256" key="1">
    <source>
        <dbReference type="ARBA" id="ARBA00004123"/>
    </source>
</evidence>
<dbReference type="AlphaFoldDB" id="A0A8J2PPC8"/>
<feature type="chain" id="PRO_5035208489" description="C2H2-type domain-containing protein" evidence="11">
    <location>
        <begin position="23"/>
        <end position="145"/>
    </location>
</feature>
<keyword evidence="4 10" id="KW-0863">Zinc-finger</keyword>
<keyword evidence="6" id="KW-0805">Transcription regulation</keyword>
<evidence type="ECO:0000256" key="11">
    <source>
        <dbReference type="SAM" id="SignalP"/>
    </source>
</evidence>
<keyword evidence="9" id="KW-0539">Nucleus</keyword>
<proteinExistence type="predicted"/>
<protein>
    <recommendedName>
        <fullName evidence="12">C2H2-type domain-containing protein</fullName>
    </recommendedName>
</protein>
<evidence type="ECO:0000256" key="7">
    <source>
        <dbReference type="ARBA" id="ARBA00023125"/>
    </source>
</evidence>
<evidence type="ECO:0000256" key="10">
    <source>
        <dbReference type="PROSITE-ProRule" id="PRU00042"/>
    </source>
</evidence>
<dbReference type="InterPro" id="IPR013087">
    <property type="entry name" value="Znf_C2H2_type"/>
</dbReference>
<organism evidence="13 14">
    <name type="scientific">Cercopithifilaria johnstoni</name>
    <dbReference type="NCBI Taxonomy" id="2874296"/>
    <lineage>
        <taxon>Eukaryota</taxon>
        <taxon>Metazoa</taxon>
        <taxon>Ecdysozoa</taxon>
        <taxon>Nematoda</taxon>
        <taxon>Chromadorea</taxon>
        <taxon>Rhabditida</taxon>
        <taxon>Spirurina</taxon>
        <taxon>Spiruromorpha</taxon>
        <taxon>Filarioidea</taxon>
        <taxon>Onchocercidae</taxon>
        <taxon>Cercopithifilaria</taxon>
    </lineage>
</organism>
<dbReference type="PROSITE" id="PS50157">
    <property type="entry name" value="ZINC_FINGER_C2H2_2"/>
    <property type="match status" value="1"/>
</dbReference>
<evidence type="ECO:0000256" key="4">
    <source>
        <dbReference type="ARBA" id="ARBA00022771"/>
    </source>
</evidence>
<dbReference type="EMBL" id="CAKAEH010000038">
    <property type="protein sequence ID" value="CAG9529610.1"/>
    <property type="molecule type" value="Genomic_DNA"/>
</dbReference>
<dbReference type="GO" id="GO:0008270">
    <property type="term" value="F:zinc ion binding"/>
    <property type="evidence" value="ECO:0007669"/>
    <property type="project" value="UniProtKB-KW"/>
</dbReference>
<sequence>MFASYYMVVIALPLYIAQITVSNDGSLPIQAGIRNGKEITTVTNGSKTKEKWSKCVVCDKQFGYTGNMIRHMRIHTGEKNFISTQINAPKINAPIRMYAMRASPSETPYEDTYERKDTEMQWMRQSMQIPFKSAATQIDARQRAI</sequence>
<keyword evidence="5" id="KW-0862">Zinc</keyword>
<dbReference type="OrthoDB" id="6077919at2759"/>
<evidence type="ECO:0000256" key="6">
    <source>
        <dbReference type="ARBA" id="ARBA00023015"/>
    </source>
</evidence>
<keyword evidence="11" id="KW-0732">Signal</keyword>
<evidence type="ECO:0000256" key="3">
    <source>
        <dbReference type="ARBA" id="ARBA00022737"/>
    </source>
</evidence>
<keyword evidence="14" id="KW-1185">Reference proteome</keyword>
<dbReference type="Proteomes" id="UP000746747">
    <property type="component" value="Unassembled WGS sequence"/>
</dbReference>
<dbReference type="PROSITE" id="PS00028">
    <property type="entry name" value="ZINC_FINGER_C2H2_1"/>
    <property type="match status" value="1"/>
</dbReference>
<evidence type="ECO:0000256" key="2">
    <source>
        <dbReference type="ARBA" id="ARBA00022723"/>
    </source>
</evidence>
<feature type="signal peptide" evidence="11">
    <location>
        <begin position="1"/>
        <end position="22"/>
    </location>
</feature>
<name>A0A8J2PPC8_9BILA</name>
<evidence type="ECO:0000259" key="12">
    <source>
        <dbReference type="PROSITE" id="PS50157"/>
    </source>
</evidence>
<evidence type="ECO:0000313" key="13">
    <source>
        <dbReference type="EMBL" id="CAG9529610.1"/>
    </source>
</evidence>
<comment type="caution">
    <text evidence="13">The sequence shown here is derived from an EMBL/GenBank/DDBJ whole genome shotgun (WGS) entry which is preliminary data.</text>
</comment>